<dbReference type="SUPFAM" id="SSF82199">
    <property type="entry name" value="SET domain"/>
    <property type="match status" value="1"/>
</dbReference>
<keyword evidence="2" id="KW-0808">Transferase</keyword>
<dbReference type="VEuPathDB" id="FungiDB:BO70DRAFT_416757"/>
<evidence type="ECO:0000313" key="10">
    <source>
        <dbReference type="Proteomes" id="UP000247233"/>
    </source>
</evidence>
<dbReference type="GO" id="GO:0042799">
    <property type="term" value="F:histone H4K20 methyltransferase activity"/>
    <property type="evidence" value="ECO:0007669"/>
    <property type="project" value="TreeGrafter"/>
</dbReference>
<comment type="catalytic activity">
    <reaction evidence="6">
        <text>L-lysyl-[histone] + S-adenosyl-L-methionine = N(6)-methyl-L-lysyl-[histone] + S-adenosyl-L-homocysteine + H(+)</text>
        <dbReference type="Rhea" id="RHEA:10024"/>
        <dbReference type="Rhea" id="RHEA-COMP:9845"/>
        <dbReference type="Rhea" id="RHEA-COMP:9846"/>
        <dbReference type="ChEBI" id="CHEBI:15378"/>
        <dbReference type="ChEBI" id="CHEBI:29969"/>
        <dbReference type="ChEBI" id="CHEBI:57856"/>
        <dbReference type="ChEBI" id="CHEBI:59789"/>
        <dbReference type="ChEBI" id="CHEBI:61929"/>
    </reaction>
    <physiologicalReaction direction="left-to-right" evidence="6">
        <dbReference type="Rhea" id="RHEA:10025"/>
    </physiologicalReaction>
</comment>
<dbReference type="Gene3D" id="1.10.720.30">
    <property type="entry name" value="SAP domain"/>
    <property type="match status" value="1"/>
</dbReference>
<dbReference type="RefSeq" id="XP_025395560.1">
    <property type="nucleotide sequence ID" value="XM_025547397.1"/>
</dbReference>
<protein>
    <recommendedName>
        <fullName evidence="5">Histone-lysine N-methyltransferase SET5</fullName>
    </recommendedName>
    <alternativeName>
        <fullName evidence="4">SET domain-containing protein 5</fullName>
    </alternativeName>
</protein>
<feature type="domain" description="SAP" evidence="8">
    <location>
        <begin position="140"/>
        <end position="174"/>
    </location>
</feature>
<evidence type="ECO:0000256" key="3">
    <source>
        <dbReference type="ARBA" id="ARBA00022691"/>
    </source>
</evidence>
<dbReference type="InterPro" id="IPR036361">
    <property type="entry name" value="SAP_dom_sf"/>
</dbReference>
<comment type="caution">
    <text evidence="9">The sequence shown here is derived from an EMBL/GenBank/DDBJ whole genome shotgun (WGS) entry which is preliminary data.</text>
</comment>
<dbReference type="GO" id="GO:0045814">
    <property type="term" value="P:negative regulation of gene expression, epigenetic"/>
    <property type="evidence" value="ECO:0007669"/>
    <property type="project" value="TreeGrafter"/>
</dbReference>
<keyword evidence="1" id="KW-0489">Methyltransferase</keyword>
<dbReference type="GO" id="GO:0032259">
    <property type="term" value="P:methylation"/>
    <property type="evidence" value="ECO:0007669"/>
    <property type="project" value="UniProtKB-KW"/>
</dbReference>
<dbReference type="Gene3D" id="2.170.270.10">
    <property type="entry name" value="SET domain"/>
    <property type="match status" value="1"/>
</dbReference>
<dbReference type="PROSITE" id="PS50280">
    <property type="entry name" value="SET"/>
    <property type="match status" value="1"/>
</dbReference>
<gene>
    <name evidence="9" type="ORF">BO70DRAFT_416757</name>
</gene>
<evidence type="ECO:0000259" key="7">
    <source>
        <dbReference type="PROSITE" id="PS50280"/>
    </source>
</evidence>
<evidence type="ECO:0000256" key="5">
    <source>
        <dbReference type="ARBA" id="ARBA00044528"/>
    </source>
</evidence>
<evidence type="ECO:0000256" key="1">
    <source>
        <dbReference type="ARBA" id="ARBA00022603"/>
    </source>
</evidence>
<dbReference type="Proteomes" id="UP000247233">
    <property type="component" value="Unassembled WGS sequence"/>
</dbReference>
<organism evidence="9 10">
    <name type="scientific">Aspergillus heteromorphus CBS 117.55</name>
    <dbReference type="NCBI Taxonomy" id="1448321"/>
    <lineage>
        <taxon>Eukaryota</taxon>
        <taxon>Fungi</taxon>
        <taxon>Dikarya</taxon>
        <taxon>Ascomycota</taxon>
        <taxon>Pezizomycotina</taxon>
        <taxon>Eurotiomycetes</taxon>
        <taxon>Eurotiomycetidae</taxon>
        <taxon>Eurotiales</taxon>
        <taxon>Aspergillaceae</taxon>
        <taxon>Aspergillus</taxon>
        <taxon>Aspergillus subgen. Circumdati</taxon>
    </lineage>
</organism>
<evidence type="ECO:0000256" key="6">
    <source>
        <dbReference type="ARBA" id="ARBA00048619"/>
    </source>
</evidence>
<evidence type="ECO:0000313" key="9">
    <source>
        <dbReference type="EMBL" id="PWY69533.1"/>
    </source>
</evidence>
<dbReference type="PANTHER" id="PTHR46402:SF2">
    <property type="entry name" value="HISTONE-LYSINE N-TRIMETHYLTRANSFERASE SMYD5"/>
    <property type="match status" value="1"/>
</dbReference>
<dbReference type="InterPro" id="IPR046341">
    <property type="entry name" value="SET_dom_sf"/>
</dbReference>
<dbReference type="PROSITE" id="PS50800">
    <property type="entry name" value="SAP"/>
    <property type="match status" value="1"/>
</dbReference>
<reference evidence="9 10" key="1">
    <citation type="submission" date="2016-12" db="EMBL/GenBank/DDBJ databases">
        <title>The genomes of Aspergillus section Nigri reveals drivers in fungal speciation.</title>
        <authorList>
            <consortium name="DOE Joint Genome Institute"/>
            <person name="Vesth T.C."/>
            <person name="Nybo J."/>
            <person name="Theobald S."/>
            <person name="Brandl J."/>
            <person name="Frisvad J.C."/>
            <person name="Nielsen K.F."/>
            <person name="Lyhne E.K."/>
            <person name="Kogle M.E."/>
            <person name="Kuo A."/>
            <person name="Riley R."/>
            <person name="Clum A."/>
            <person name="Nolan M."/>
            <person name="Lipzen A."/>
            <person name="Salamov A."/>
            <person name="Henrissat B."/>
            <person name="Wiebenga A."/>
            <person name="De Vries R.P."/>
            <person name="Grigoriev I.V."/>
            <person name="Mortensen U.H."/>
            <person name="Andersen M.R."/>
            <person name="Baker S.E."/>
        </authorList>
    </citation>
    <scope>NUCLEOTIDE SEQUENCE [LARGE SCALE GENOMIC DNA]</scope>
    <source>
        <strain evidence="9 10">CBS 117.55</strain>
    </source>
</reference>
<proteinExistence type="predicted"/>
<feature type="domain" description="SET" evidence="7">
    <location>
        <begin position="432"/>
        <end position="774"/>
    </location>
</feature>
<accession>A0A317V5G8</accession>
<dbReference type="SUPFAM" id="SSF68906">
    <property type="entry name" value="SAP domain"/>
    <property type="match status" value="1"/>
</dbReference>
<dbReference type="OrthoDB" id="438641at2759"/>
<evidence type="ECO:0000259" key="8">
    <source>
        <dbReference type="PROSITE" id="PS50800"/>
    </source>
</evidence>
<dbReference type="InterPro" id="IPR001214">
    <property type="entry name" value="SET_dom"/>
</dbReference>
<dbReference type="InterPro" id="IPR003034">
    <property type="entry name" value="SAP_dom"/>
</dbReference>
<dbReference type="PANTHER" id="PTHR46402">
    <property type="entry name" value="SET AND MYND DOMAIN-CONTAINING PROTEIN 5"/>
    <property type="match status" value="1"/>
</dbReference>
<dbReference type="Pfam" id="PF00856">
    <property type="entry name" value="SET"/>
    <property type="match status" value="1"/>
</dbReference>
<sequence length="816" mass="94480">MTAVNQLPPHQTIKPPPFARRPDLYDEIEWRPHISPPDAKVAYRFWSLPDTLLGQTMDKRERFLRPIMGDMHQLHGLARNVYDHLMEDHLLPLIPSKWQEKWNNDGLDQAHWSFDDIFNNQGFDMGDSMEDPDLVEGREIDGLKVIDLKMMLHRRNLPTEGKIKDLRQRLRDYKRSVYQKYQVLPRSRLSDWGIQRDEVSRYTITITNDGGIGPLDMYTCAILLSPYNPTYWLSRAYCHYQLAFFDLAVGDAYRAHLLCEVLVNPLLRNRQPGLYTRIWQAIEQHIIAGGHMIDPHTFHELDYMRMPNGINYFVPTMRKAIQNIISLGLAALQSWDDYKVKEKELLQRIVMPDRDTTPFKERWRVMKHGVLTRNPALSAENPNVFFYEKRSGSAPGGRKYPYDANDKDRSTNAFTDTATRNLVTENDSLPWKRCRVGVTTMPNGDQLGMFATTPIAAGEIIFVEIPSVRGHLSPKTPFHRETIATTGPISLRCDNCKADIPHADAVRYSQGHGTRREVCKCITAPSCLAFCPEADPNGPTCAENARERYHFRACGKDWDWLHDAMRLNEVTTGPAGYETTYYSHTNEQHTTILSLLLREVFDITLHRRQTDPHLMAHEVDELLVLESTQNWENQSFPFTFCANIQVPFDILMQLGVDIFSDLTFDTWVIQLIMRKLTVNATPWDHIRRKKHKIITKKDIPPAANQPGMTRAQWEKLEPSFHNLYLFPGFSLFNHACGYTHYNAFYGYDPTVPNRMLVWASRAIQQDEEIFIHYFHPMDAKVNREMLTREIGQKCCCPGNDHLPTSTLTGQRRCFTQ</sequence>
<name>A0A317V5G8_9EURO</name>
<evidence type="ECO:0000256" key="4">
    <source>
        <dbReference type="ARBA" id="ARBA00042380"/>
    </source>
</evidence>
<dbReference type="EMBL" id="MSFL01000033">
    <property type="protein sequence ID" value="PWY69533.1"/>
    <property type="molecule type" value="Genomic_DNA"/>
</dbReference>
<dbReference type="AlphaFoldDB" id="A0A317V5G8"/>
<evidence type="ECO:0000256" key="2">
    <source>
        <dbReference type="ARBA" id="ARBA00022679"/>
    </source>
</evidence>
<keyword evidence="3" id="KW-0949">S-adenosyl-L-methionine</keyword>
<dbReference type="STRING" id="1448321.A0A317V5G8"/>
<dbReference type="GeneID" id="37069634"/>
<keyword evidence="10" id="KW-1185">Reference proteome</keyword>